<name>A0ABN4Y4B2_NEIMU</name>
<evidence type="ECO:0000313" key="2">
    <source>
        <dbReference type="EMBL" id="ARC51166.1"/>
    </source>
</evidence>
<sequence length="179" mass="20864">MIGILLLIFHIIVFGAVGFVLGVAFEWQYAKQNTLLDCKKTKLYLFISLILGFGFMFFDELIGLIQFEKLCNQSSIVFLHNPNEIKNKDLIEVRYKKSNVGFSFLEIYYYKREYVDSHGEKYIIVYPYVAKGGWISKVLNGAVGGEKTPFLFSNRYCNLHYINSIDKLYNFNIVKEIDF</sequence>
<reference evidence="3" key="1">
    <citation type="submission" date="2017-03" db="EMBL/GenBank/DDBJ databases">
        <title>FDA dAtabase for Regulatory Grade micrObial Sequences (FDA-ARGOS): Supporting development and validation of Infectious Disease Dx tests.</title>
        <authorList>
            <person name="Campos J."/>
            <person name="Goldberg B."/>
            <person name="Tallon L."/>
            <person name="Sadzewicz L."/>
            <person name="Sengamalay N."/>
            <person name="Ott S."/>
            <person name="Godinez A."/>
            <person name="Nagaraj S."/>
            <person name="Vyas G."/>
            <person name="Aluvathingal J."/>
            <person name="Nadendla S."/>
            <person name="Geyer C."/>
            <person name="Nandy P."/>
            <person name="Hobson J."/>
            <person name="Sichtig H."/>
        </authorList>
    </citation>
    <scope>NUCLEOTIDE SEQUENCE [LARGE SCALE GENOMIC DNA]</scope>
    <source>
        <strain evidence="3">FDAARGOS_260</strain>
    </source>
</reference>
<evidence type="ECO:0000313" key="3">
    <source>
        <dbReference type="Proteomes" id="UP000191272"/>
    </source>
</evidence>
<feature type="transmembrane region" description="Helical" evidence="1">
    <location>
        <begin position="45"/>
        <end position="67"/>
    </location>
</feature>
<keyword evidence="3" id="KW-1185">Reference proteome</keyword>
<dbReference type="EMBL" id="CP020452">
    <property type="protein sequence ID" value="ARC51166.1"/>
    <property type="molecule type" value="Genomic_DNA"/>
</dbReference>
<evidence type="ECO:0000256" key="1">
    <source>
        <dbReference type="SAM" id="Phobius"/>
    </source>
</evidence>
<dbReference type="Proteomes" id="UP000191272">
    <property type="component" value="Chromosome"/>
</dbReference>
<accession>A0ABN4Y4B2</accession>
<keyword evidence="1" id="KW-1133">Transmembrane helix</keyword>
<protein>
    <submittedName>
        <fullName evidence="2">Uncharacterized protein</fullName>
    </submittedName>
</protein>
<keyword evidence="1" id="KW-0472">Membrane</keyword>
<gene>
    <name evidence="2" type="ORF">A6J88_07930</name>
</gene>
<organism evidence="2 3">
    <name type="scientific">Neisseria mucosa</name>
    <dbReference type="NCBI Taxonomy" id="488"/>
    <lineage>
        <taxon>Bacteria</taxon>
        <taxon>Pseudomonadati</taxon>
        <taxon>Pseudomonadota</taxon>
        <taxon>Betaproteobacteria</taxon>
        <taxon>Neisseriales</taxon>
        <taxon>Neisseriaceae</taxon>
        <taxon>Neisseria</taxon>
    </lineage>
</organism>
<dbReference type="RefSeq" id="WP_060974883.1">
    <property type="nucleotide sequence ID" value="NZ_CP020452.2"/>
</dbReference>
<keyword evidence="1" id="KW-0812">Transmembrane</keyword>
<proteinExistence type="predicted"/>
<feature type="transmembrane region" description="Helical" evidence="1">
    <location>
        <begin position="6"/>
        <end position="25"/>
    </location>
</feature>